<gene>
    <name evidence="3" type="ORF">NDU88_001008</name>
</gene>
<sequence length="156" mass="17556">MGGARVFSCFFSVTNEDCPRLLVYLNLEQSSAFSSSRVRIERCGKCPVSTNQVSASRFQKLRRNLSCRNMASVPSTSCLMAKNQYHRTRQNSESSNSSSTSSSMYYDSGHPGDQEKASHGLPEMFEKCWWLKNFFHCEQVPATSTRIDISTESAHS</sequence>
<evidence type="ECO:0000256" key="1">
    <source>
        <dbReference type="ARBA" id="ARBA00006609"/>
    </source>
</evidence>
<dbReference type="InterPro" id="IPR026754">
    <property type="entry name" value="PPDPF"/>
</dbReference>
<keyword evidence="4" id="KW-1185">Reference proteome</keyword>
<proteinExistence type="inferred from homology"/>
<feature type="compositionally biased region" description="Low complexity" evidence="2">
    <location>
        <begin position="91"/>
        <end position="103"/>
    </location>
</feature>
<organism evidence="3 4">
    <name type="scientific">Pleurodeles waltl</name>
    <name type="common">Iberian ribbed newt</name>
    <dbReference type="NCBI Taxonomy" id="8319"/>
    <lineage>
        <taxon>Eukaryota</taxon>
        <taxon>Metazoa</taxon>
        <taxon>Chordata</taxon>
        <taxon>Craniata</taxon>
        <taxon>Vertebrata</taxon>
        <taxon>Euteleostomi</taxon>
        <taxon>Amphibia</taxon>
        <taxon>Batrachia</taxon>
        <taxon>Caudata</taxon>
        <taxon>Salamandroidea</taxon>
        <taxon>Salamandridae</taxon>
        <taxon>Pleurodelinae</taxon>
        <taxon>Pleurodeles</taxon>
    </lineage>
</organism>
<reference evidence="3" key="1">
    <citation type="journal article" date="2022" name="bioRxiv">
        <title>Sequencing and chromosome-scale assembly of the giantPleurodeles waltlgenome.</title>
        <authorList>
            <person name="Brown T."/>
            <person name="Elewa A."/>
            <person name="Iarovenko S."/>
            <person name="Subramanian E."/>
            <person name="Araus A.J."/>
            <person name="Petzold A."/>
            <person name="Susuki M."/>
            <person name="Suzuki K.-i.T."/>
            <person name="Hayashi T."/>
            <person name="Toyoda A."/>
            <person name="Oliveira C."/>
            <person name="Osipova E."/>
            <person name="Leigh N.D."/>
            <person name="Simon A."/>
            <person name="Yun M.H."/>
        </authorList>
    </citation>
    <scope>NUCLEOTIDE SEQUENCE</scope>
    <source>
        <strain evidence="3">20211129_DDA</strain>
        <tissue evidence="3">Liver</tissue>
    </source>
</reference>
<evidence type="ECO:0000313" key="4">
    <source>
        <dbReference type="Proteomes" id="UP001066276"/>
    </source>
</evidence>
<dbReference type="GO" id="GO:0030154">
    <property type="term" value="P:cell differentiation"/>
    <property type="evidence" value="ECO:0007669"/>
    <property type="project" value="InterPro"/>
</dbReference>
<comment type="caution">
    <text evidence="3">The sequence shown here is derived from an EMBL/GenBank/DDBJ whole genome shotgun (WGS) entry which is preliminary data.</text>
</comment>
<dbReference type="PANTHER" id="PTHR14572">
    <property type="entry name" value="PANCREATIC PROGENITOR CELL DIFFERENTIATION AND PROLIFERATION FACTOR"/>
    <property type="match status" value="1"/>
</dbReference>
<protein>
    <recommendedName>
        <fullName evidence="5">Pancreatic progenitor cell differentiation and proliferation factor-like protein</fullName>
    </recommendedName>
</protein>
<evidence type="ECO:0000256" key="2">
    <source>
        <dbReference type="SAM" id="MobiDB-lite"/>
    </source>
</evidence>
<dbReference type="AlphaFoldDB" id="A0AAV7URN3"/>
<comment type="similarity">
    <text evidence="1">Belongs to the PPDPF family.</text>
</comment>
<accession>A0AAV7URN3</accession>
<dbReference type="EMBL" id="JANPWB010000004">
    <property type="protein sequence ID" value="KAJ1191692.1"/>
    <property type="molecule type" value="Genomic_DNA"/>
</dbReference>
<feature type="region of interest" description="Disordered" evidence="2">
    <location>
        <begin position="87"/>
        <end position="117"/>
    </location>
</feature>
<dbReference type="Proteomes" id="UP001066276">
    <property type="component" value="Chromosome 2_2"/>
</dbReference>
<evidence type="ECO:0008006" key="5">
    <source>
        <dbReference type="Google" id="ProtNLM"/>
    </source>
</evidence>
<evidence type="ECO:0000313" key="3">
    <source>
        <dbReference type="EMBL" id="KAJ1191692.1"/>
    </source>
</evidence>
<name>A0AAV7URN3_PLEWA</name>
<dbReference type="Pfam" id="PF15060">
    <property type="entry name" value="PPDFL"/>
    <property type="match status" value="1"/>
</dbReference>